<dbReference type="RefSeq" id="XP_005770857.1">
    <property type="nucleotide sequence ID" value="XM_005770800.1"/>
</dbReference>
<dbReference type="eggNOG" id="ENOG502SEXB">
    <property type="taxonomic scope" value="Eukaryota"/>
</dbReference>
<dbReference type="HOGENOM" id="CLU_766007_0_0_1"/>
<reference evidence="1" key="2">
    <citation type="submission" date="2024-10" db="UniProtKB">
        <authorList>
            <consortium name="EnsemblProtists"/>
        </authorList>
    </citation>
    <scope>IDENTIFICATION</scope>
</reference>
<dbReference type="EnsemblProtists" id="EOD18428">
    <property type="protein sequence ID" value="EOD18428"/>
    <property type="gene ID" value="EMIHUDRAFT_96145"/>
</dbReference>
<organism evidence="1 2">
    <name type="scientific">Emiliania huxleyi (strain CCMP1516)</name>
    <dbReference type="NCBI Taxonomy" id="280463"/>
    <lineage>
        <taxon>Eukaryota</taxon>
        <taxon>Haptista</taxon>
        <taxon>Haptophyta</taxon>
        <taxon>Prymnesiophyceae</taxon>
        <taxon>Isochrysidales</taxon>
        <taxon>Noelaerhabdaceae</taxon>
        <taxon>Emiliania</taxon>
    </lineage>
</organism>
<evidence type="ECO:0000313" key="2">
    <source>
        <dbReference type="Proteomes" id="UP000013827"/>
    </source>
</evidence>
<reference evidence="2" key="1">
    <citation type="journal article" date="2013" name="Nature">
        <title>Pan genome of the phytoplankton Emiliania underpins its global distribution.</title>
        <authorList>
            <person name="Read B.A."/>
            <person name="Kegel J."/>
            <person name="Klute M.J."/>
            <person name="Kuo A."/>
            <person name="Lefebvre S.C."/>
            <person name="Maumus F."/>
            <person name="Mayer C."/>
            <person name="Miller J."/>
            <person name="Monier A."/>
            <person name="Salamov A."/>
            <person name="Young J."/>
            <person name="Aguilar M."/>
            <person name="Claverie J.M."/>
            <person name="Frickenhaus S."/>
            <person name="Gonzalez K."/>
            <person name="Herman E.K."/>
            <person name="Lin Y.C."/>
            <person name="Napier J."/>
            <person name="Ogata H."/>
            <person name="Sarno A.F."/>
            <person name="Shmutz J."/>
            <person name="Schroeder D."/>
            <person name="de Vargas C."/>
            <person name="Verret F."/>
            <person name="von Dassow P."/>
            <person name="Valentin K."/>
            <person name="Van de Peer Y."/>
            <person name="Wheeler G."/>
            <person name="Dacks J.B."/>
            <person name="Delwiche C.F."/>
            <person name="Dyhrman S.T."/>
            <person name="Glockner G."/>
            <person name="John U."/>
            <person name="Richards T."/>
            <person name="Worden A.Z."/>
            <person name="Zhang X."/>
            <person name="Grigoriev I.V."/>
            <person name="Allen A.E."/>
            <person name="Bidle K."/>
            <person name="Borodovsky M."/>
            <person name="Bowler C."/>
            <person name="Brownlee C."/>
            <person name="Cock J.M."/>
            <person name="Elias M."/>
            <person name="Gladyshev V.N."/>
            <person name="Groth M."/>
            <person name="Guda C."/>
            <person name="Hadaegh A."/>
            <person name="Iglesias-Rodriguez M.D."/>
            <person name="Jenkins J."/>
            <person name="Jones B.M."/>
            <person name="Lawson T."/>
            <person name="Leese F."/>
            <person name="Lindquist E."/>
            <person name="Lobanov A."/>
            <person name="Lomsadze A."/>
            <person name="Malik S.B."/>
            <person name="Marsh M.E."/>
            <person name="Mackinder L."/>
            <person name="Mock T."/>
            <person name="Mueller-Roeber B."/>
            <person name="Pagarete A."/>
            <person name="Parker M."/>
            <person name="Probert I."/>
            <person name="Quesneville H."/>
            <person name="Raines C."/>
            <person name="Rensing S.A."/>
            <person name="Riano-Pachon D.M."/>
            <person name="Richier S."/>
            <person name="Rokitta S."/>
            <person name="Shiraiwa Y."/>
            <person name="Soanes D.M."/>
            <person name="van der Giezen M."/>
            <person name="Wahlund T.M."/>
            <person name="Williams B."/>
            <person name="Wilson W."/>
            <person name="Wolfe G."/>
            <person name="Wurch L.L."/>
        </authorList>
    </citation>
    <scope>NUCLEOTIDE SEQUENCE</scope>
</reference>
<proteinExistence type="predicted"/>
<evidence type="ECO:0008006" key="3">
    <source>
        <dbReference type="Google" id="ProtNLM"/>
    </source>
</evidence>
<dbReference type="PaxDb" id="2903-EOD18428"/>
<accession>A0A0D3J4J3</accession>
<protein>
    <recommendedName>
        <fullName evidence="3">Fe2OG dioxygenase domain-containing protein</fullName>
    </recommendedName>
</protein>
<evidence type="ECO:0000313" key="1">
    <source>
        <dbReference type="EnsemblProtists" id="EOD18428"/>
    </source>
</evidence>
<dbReference type="GeneID" id="19046429"/>
<sequence>MARRMKRPVSRREYWRVRAKARRTRRDAQEVSFDSSVLCQSCGFNVYVHERAVDLSAAQMRTLRGDACALRARHGAASFFLPLSAAVDLASEPRHPASPGCSPALLRYVAQLLLSELQDQQDRARLHIAGLLDGGTCGAEFWVQRRAAGEHAINWHWDKDESLLDSSGLTAHPLVSTVTYLTSGGAPTVVLDARTDEHGRLLPPGDGSWEGGAIAATVSYPKSRRLLRFDGRLLHGCPPQLAGPEAEPRSHGERLTLLVNVWVGHRPLGLPTAPSEALLRLLRCVPAHSGQVLALDATTPWNRLDVPPARHVGRSSGERLAAPVMGGRAELRFALPKPSTAAEGRGVVTWKDVGVRLEVAQQ</sequence>
<keyword evidence="2" id="KW-1185">Reference proteome</keyword>
<dbReference type="KEGG" id="ehx:EMIHUDRAFT_96145"/>
<dbReference type="AlphaFoldDB" id="A0A0D3J4J3"/>
<dbReference type="Proteomes" id="UP000013827">
    <property type="component" value="Unassembled WGS sequence"/>
</dbReference>
<name>A0A0D3J4J3_EMIH1</name>